<evidence type="ECO:0000256" key="1">
    <source>
        <dbReference type="ARBA" id="ARBA00004173"/>
    </source>
</evidence>
<dbReference type="SUPFAM" id="SSF53474">
    <property type="entry name" value="alpha/beta-Hydrolases"/>
    <property type="match status" value="1"/>
</dbReference>
<proteinExistence type="predicted"/>
<name>A0ABR1QGM9_9PEZI</name>
<protein>
    <submittedName>
        <fullName evidence="7">LipA and NB-ARC domain protein</fullName>
    </submittedName>
</protein>
<comment type="caution">
    <text evidence="7">The sequence shown here is derived from an EMBL/GenBank/DDBJ whole genome shotgun (WGS) entry which is preliminary data.</text>
</comment>
<dbReference type="EMBL" id="JAQQWE010000004">
    <property type="protein sequence ID" value="KAK7955898.1"/>
    <property type="molecule type" value="Genomic_DNA"/>
</dbReference>
<keyword evidence="4" id="KW-0256">Endoplasmic reticulum</keyword>
<evidence type="ECO:0000313" key="8">
    <source>
        <dbReference type="Proteomes" id="UP001391051"/>
    </source>
</evidence>
<evidence type="ECO:0000313" key="7">
    <source>
        <dbReference type="EMBL" id="KAK7955898.1"/>
    </source>
</evidence>
<keyword evidence="6" id="KW-0472">Membrane</keyword>
<dbReference type="Gene3D" id="3.40.50.1820">
    <property type="entry name" value="alpha/beta hydrolase"/>
    <property type="match status" value="1"/>
</dbReference>
<dbReference type="Proteomes" id="UP001391051">
    <property type="component" value="Unassembled WGS sequence"/>
</dbReference>
<dbReference type="PANTHER" id="PTHR48182:SF2">
    <property type="entry name" value="PROTEIN SERAC1"/>
    <property type="match status" value="1"/>
</dbReference>
<dbReference type="PANTHER" id="PTHR48182">
    <property type="entry name" value="PROTEIN SERAC1"/>
    <property type="match status" value="1"/>
</dbReference>
<evidence type="ECO:0000256" key="5">
    <source>
        <dbReference type="ARBA" id="ARBA00023128"/>
    </source>
</evidence>
<sequence length="93" mass="10004">MPARIIAYDYGISERSAAFLARSTLSGQANILVERLSRIRKGTGEPVPVIFVAHGLGGLVLKNALASAGESTHPDYRNIYNATYGIVFFGTPH</sequence>
<evidence type="ECO:0000256" key="6">
    <source>
        <dbReference type="ARBA" id="ARBA00023136"/>
    </source>
</evidence>
<keyword evidence="8" id="KW-1185">Reference proteome</keyword>
<gene>
    <name evidence="7" type="ORF">PG986_005120</name>
</gene>
<organism evidence="7 8">
    <name type="scientific">Apiospora aurea</name>
    <dbReference type="NCBI Taxonomy" id="335848"/>
    <lineage>
        <taxon>Eukaryota</taxon>
        <taxon>Fungi</taxon>
        <taxon>Dikarya</taxon>
        <taxon>Ascomycota</taxon>
        <taxon>Pezizomycotina</taxon>
        <taxon>Sordariomycetes</taxon>
        <taxon>Xylariomycetidae</taxon>
        <taxon>Amphisphaeriales</taxon>
        <taxon>Apiosporaceae</taxon>
        <taxon>Apiospora</taxon>
    </lineage>
</organism>
<dbReference type="InterPro" id="IPR052374">
    <property type="entry name" value="SERAC1"/>
</dbReference>
<accession>A0ABR1QGM9</accession>
<dbReference type="GeneID" id="92074404"/>
<comment type="subcellular location">
    <subcellularLocation>
        <location evidence="2">Endoplasmic reticulum</location>
    </subcellularLocation>
    <subcellularLocation>
        <location evidence="3">Membrane</location>
    </subcellularLocation>
    <subcellularLocation>
        <location evidence="1">Mitochondrion</location>
    </subcellularLocation>
</comment>
<evidence type="ECO:0000256" key="4">
    <source>
        <dbReference type="ARBA" id="ARBA00022824"/>
    </source>
</evidence>
<reference evidence="7 8" key="1">
    <citation type="submission" date="2023-01" db="EMBL/GenBank/DDBJ databases">
        <title>Analysis of 21 Apiospora genomes using comparative genomics revels a genus with tremendous synthesis potential of carbohydrate active enzymes and secondary metabolites.</title>
        <authorList>
            <person name="Sorensen T."/>
        </authorList>
    </citation>
    <scope>NUCLEOTIDE SEQUENCE [LARGE SCALE GENOMIC DNA]</scope>
    <source>
        <strain evidence="7 8">CBS 24483</strain>
    </source>
</reference>
<evidence type="ECO:0000256" key="2">
    <source>
        <dbReference type="ARBA" id="ARBA00004240"/>
    </source>
</evidence>
<evidence type="ECO:0000256" key="3">
    <source>
        <dbReference type="ARBA" id="ARBA00004370"/>
    </source>
</evidence>
<dbReference type="RefSeq" id="XP_066701204.1">
    <property type="nucleotide sequence ID" value="XM_066841342.1"/>
</dbReference>
<keyword evidence="5" id="KW-0496">Mitochondrion</keyword>
<dbReference type="InterPro" id="IPR029058">
    <property type="entry name" value="AB_hydrolase_fold"/>
</dbReference>